<accession>A0ABV5C3L4</accession>
<evidence type="ECO:0000313" key="3">
    <source>
        <dbReference type="Proteomes" id="UP001580430"/>
    </source>
</evidence>
<evidence type="ECO:0000259" key="1">
    <source>
        <dbReference type="Pfam" id="PF13577"/>
    </source>
</evidence>
<sequence>MSLEIVQAKIELRELVDAYANLTDEKKIDEQMLLFTSDGRYTVYVGESLLSEVIGTKQLGEDFKSHASEVKRYFSMNGQHVVKVDGATATGVVFSQIKMVRDEDGTEVITDYSVRYDDVYVCQNGTWLIKERTANFIIFDARPLQG</sequence>
<dbReference type="InterPro" id="IPR037401">
    <property type="entry name" value="SnoaL-like"/>
</dbReference>
<gene>
    <name evidence="2" type="ORF">ACE5LO_17035</name>
</gene>
<proteinExistence type="predicted"/>
<protein>
    <submittedName>
        <fullName evidence="2">Nuclear transport factor 2 family protein</fullName>
    </submittedName>
</protein>
<dbReference type="Gene3D" id="3.10.450.50">
    <property type="match status" value="1"/>
</dbReference>
<dbReference type="InterPro" id="IPR032710">
    <property type="entry name" value="NTF2-like_dom_sf"/>
</dbReference>
<dbReference type="SUPFAM" id="SSF54427">
    <property type="entry name" value="NTF2-like"/>
    <property type="match status" value="1"/>
</dbReference>
<evidence type="ECO:0000313" key="2">
    <source>
        <dbReference type="EMBL" id="MFB5762093.1"/>
    </source>
</evidence>
<keyword evidence="3" id="KW-1185">Reference proteome</keyword>
<reference evidence="2 3" key="1">
    <citation type="submission" date="2024-09" db="EMBL/GenBank/DDBJ databases">
        <title>Paenibacillus zeirhizospherea sp. nov., isolated from surface of the maize (Zea mays) roots in a horticulture field, Hungary.</title>
        <authorList>
            <person name="Marton D."/>
            <person name="Farkas M."/>
            <person name="Bedics A."/>
            <person name="Toth E."/>
            <person name="Tancsics A."/>
            <person name="Boka K."/>
            <person name="Marati G."/>
            <person name="Kriszt B."/>
            <person name="Cserhati M."/>
        </authorList>
    </citation>
    <scope>NUCLEOTIDE SEQUENCE [LARGE SCALE GENOMIC DNA]</scope>
    <source>
        <strain evidence="2 3">JCM 18446</strain>
    </source>
</reference>
<dbReference type="Proteomes" id="UP001580430">
    <property type="component" value="Unassembled WGS sequence"/>
</dbReference>
<dbReference type="Pfam" id="PF13577">
    <property type="entry name" value="SnoaL_4"/>
    <property type="match status" value="1"/>
</dbReference>
<feature type="domain" description="SnoaL-like" evidence="1">
    <location>
        <begin position="8"/>
        <end position="133"/>
    </location>
</feature>
<organism evidence="2 3">
    <name type="scientific">Paenibacillus medicaginis</name>
    <dbReference type="NCBI Taxonomy" id="1470560"/>
    <lineage>
        <taxon>Bacteria</taxon>
        <taxon>Bacillati</taxon>
        <taxon>Bacillota</taxon>
        <taxon>Bacilli</taxon>
        <taxon>Bacillales</taxon>
        <taxon>Paenibacillaceae</taxon>
        <taxon>Paenibacillus</taxon>
    </lineage>
</organism>
<dbReference type="EMBL" id="JBHIRY010000017">
    <property type="protein sequence ID" value="MFB5762093.1"/>
    <property type="molecule type" value="Genomic_DNA"/>
</dbReference>
<name>A0ABV5C3L4_9BACL</name>
<comment type="caution">
    <text evidence="2">The sequence shown here is derived from an EMBL/GenBank/DDBJ whole genome shotgun (WGS) entry which is preliminary data.</text>
</comment>
<dbReference type="RefSeq" id="WP_375521211.1">
    <property type="nucleotide sequence ID" value="NZ_JBHIRY010000017.1"/>
</dbReference>